<dbReference type="InterPro" id="IPR015424">
    <property type="entry name" value="PyrdxlP-dep_Trfase"/>
</dbReference>
<dbReference type="STRING" id="747525.W4K0P3"/>
<gene>
    <name evidence="6" type="ORF">HETIRDRAFT_434979</name>
</gene>
<dbReference type="InterPro" id="IPR015422">
    <property type="entry name" value="PyrdxlP-dep_Trfase_small"/>
</dbReference>
<dbReference type="KEGG" id="hir:HETIRDRAFT_434979"/>
<dbReference type="GO" id="GO:0030170">
    <property type="term" value="F:pyridoxal phosphate binding"/>
    <property type="evidence" value="ECO:0007669"/>
    <property type="project" value="InterPro"/>
</dbReference>
<evidence type="ECO:0000256" key="4">
    <source>
        <dbReference type="ARBA" id="ARBA00022898"/>
    </source>
</evidence>
<dbReference type="Proteomes" id="UP000030671">
    <property type="component" value="Unassembled WGS sequence"/>
</dbReference>
<dbReference type="SUPFAM" id="SSF53383">
    <property type="entry name" value="PLP-dependent transferases"/>
    <property type="match status" value="1"/>
</dbReference>
<dbReference type="OrthoDB" id="2382073at2759"/>
<protein>
    <recommendedName>
        <fullName evidence="5">Aminotransferase class I/classII large domain-containing protein</fullName>
    </recommendedName>
</protein>
<sequence length="446" mass="48959">MEPTLNAYLNRHLSERLFAVTIEDDAVISPTADFSSNDYMSLTKDPALRQIFLERLSLEPNILGATGSRLLDGNTPTHLALEALLKHFYTGPGAAAVFNSGYDANLSVFSTLPQKGDAFVFDELIHASIRDGMFASRARNMMFPFSHNSITSLEVTLRQVVKDHPHLADGNGTIFIAVESLYSMDGDFAPLSDIVRVMHETVPPQSQHLIIDEAHTTGNYGAGGRGYVSALGLEDYVHTRIHTFSKALAFGGAVVVTSPLNHKYLMNFARPMLFATALPICNIIGIDCIHSWISSERGRELADKLNGNAIYFLGLLVRSLHGIPTSLLCPILTGHTFRAPLPTLSTNSSTSTSDLTSSTLYVSPVFPIKSSQPVALAAHLRAKGYWTRAMPFPVVDRGQERVRICVHAEHTHDDMDQFVGELVRWARGRMAAAVEVPMDRQMAARL</sequence>
<dbReference type="GO" id="GO:0016740">
    <property type="term" value="F:transferase activity"/>
    <property type="evidence" value="ECO:0007669"/>
    <property type="project" value="UniProtKB-KW"/>
</dbReference>
<dbReference type="AlphaFoldDB" id="W4K0P3"/>
<dbReference type="PANTHER" id="PTHR13693:SF77">
    <property type="entry name" value="8-AMINO-7-OXONONANOATE SYNTHASE"/>
    <property type="match status" value="1"/>
</dbReference>
<proteinExistence type="inferred from homology"/>
<evidence type="ECO:0000256" key="1">
    <source>
        <dbReference type="ARBA" id="ARBA00001933"/>
    </source>
</evidence>
<evidence type="ECO:0000313" key="6">
    <source>
        <dbReference type="EMBL" id="ETW79398.1"/>
    </source>
</evidence>
<keyword evidence="3" id="KW-0808">Transferase</keyword>
<organism evidence="6 7">
    <name type="scientific">Heterobasidion irregulare (strain TC 32-1)</name>
    <dbReference type="NCBI Taxonomy" id="747525"/>
    <lineage>
        <taxon>Eukaryota</taxon>
        <taxon>Fungi</taxon>
        <taxon>Dikarya</taxon>
        <taxon>Basidiomycota</taxon>
        <taxon>Agaricomycotina</taxon>
        <taxon>Agaricomycetes</taxon>
        <taxon>Russulales</taxon>
        <taxon>Bondarzewiaceae</taxon>
        <taxon>Heterobasidion</taxon>
        <taxon>Heterobasidion annosum species complex</taxon>
    </lineage>
</organism>
<dbReference type="InParanoid" id="W4K0P3"/>
<dbReference type="Gene3D" id="3.40.640.10">
    <property type="entry name" value="Type I PLP-dependent aspartate aminotransferase-like (Major domain)"/>
    <property type="match status" value="1"/>
</dbReference>
<dbReference type="PANTHER" id="PTHR13693">
    <property type="entry name" value="CLASS II AMINOTRANSFERASE/8-AMINO-7-OXONONANOATE SYNTHASE"/>
    <property type="match status" value="1"/>
</dbReference>
<evidence type="ECO:0000313" key="7">
    <source>
        <dbReference type="Proteomes" id="UP000030671"/>
    </source>
</evidence>
<dbReference type="EMBL" id="KI925460">
    <property type="protein sequence ID" value="ETW79398.1"/>
    <property type="molecule type" value="Genomic_DNA"/>
</dbReference>
<feature type="domain" description="Aminotransferase class I/classII large" evidence="5">
    <location>
        <begin position="33"/>
        <end position="420"/>
    </location>
</feature>
<keyword evidence="7" id="KW-1185">Reference proteome</keyword>
<dbReference type="Gene3D" id="3.90.1150.10">
    <property type="entry name" value="Aspartate Aminotransferase, domain 1"/>
    <property type="match status" value="1"/>
</dbReference>
<reference evidence="6 7" key="1">
    <citation type="journal article" date="2012" name="New Phytol.">
        <title>Insight into trade-off between wood decay and parasitism from the genome of a fungal forest pathogen.</title>
        <authorList>
            <person name="Olson A."/>
            <person name="Aerts A."/>
            <person name="Asiegbu F."/>
            <person name="Belbahri L."/>
            <person name="Bouzid O."/>
            <person name="Broberg A."/>
            <person name="Canback B."/>
            <person name="Coutinho P.M."/>
            <person name="Cullen D."/>
            <person name="Dalman K."/>
            <person name="Deflorio G."/>
            <person name="van Diepen L.T."/>
            <person name="Dunand C."/>
            <person name="Duplessis S."/>
            <person name="Durling M."/>
            <person name="Gonthier P."/>
            <person name="Grimwood J."/>
            <person name="Fossdal C.G."/>
            <person name="Hansson D."/>
            <person name="Henrissat B."/>
            <person name="Hietala A."/>
            <person name="Himmelstrand K."/>
            <person name="Hoffmeister D."/>
            <person name="Hogberg N."/>
            <person name="James T.Y."/>
            <person name="Karlsson M."/>
            <person name="Kohler A."/>
            <person name="Kues U."/>
            <person name="Lee Y.H."/>
            <person name="Lin Y.C."/>
            <person name="Lind M."/>
            <person name="Lindquist E."/>
            <person name="Lombard V."/>
            <person name="Lucas S."/>
            <person name="Lunden K."/>
            <person name="Morin E."/>
            <person name="Murat C."/>
            <person name="Park J."/>
            <person name="Raffaello T."/>
            <person name="Rouze P."/>
            <person name="Salamov A."/>
            <person name="Schmutz J."/>
            <person name="Solheim H."/>
            <person name="Stahlberg J."/>
            <person name="Velez H."/>
            <person name="de Vries R.P."/>
            <person name="Wiebenga A."/>
            <person name="Woodward S."/>
            <person name="Yakovlev I."/>
            <person name="Garbelotto M."/>
            <person name="Martin F."/>
            <person name="Grigoriev I.V."/>
            <person name="Stenlid J."/>
        </authorList>
    </citation>
    <scope>NUCLEOTIDE SEQUENCE [LARGE SCALE GENOMIC DNA]</scope>
    <source>
        <strain evidence="6 7">TC 32-1</strain>
    </source>
</reference>
<evidence type="ECO:0000256" key="3">
    <source>
        <dbReference type="ARBA" id="ARBA00022679"/>
    </source>
</evidence>
<dbReference type="Pfam" id="PF00155">
    <property type="entry name" value="Aminotran_1_2"/>
    <property type="match status" value="1"/>
</dbReference>
<dbReference type="InterPro" id="IPR050087">
    <property type="entry name" value="AON_synthase_class-II"/>
</dbReference>
<dbReference type="HOGENOM" id="CLU_015846_3_0_1"/>
<comment type="cofactor">
    <cofactor evidence="1">
        <name>pyridoxal 5'-phosphate</name>
        <dbReference type="ChEBI" id="CHEBI:597326"/>
    </cofactor>
</comment>
<dbReference type="InterPro" id="IPR004839">
    <property type="entry name" value="Aminotransferase_I/II_large"/>
</dbReference>
<evidence type="ECO:0000256" key="2">
    <source>
        <dbReference type="ARBA" id="ARBA00010008"/>
    </source>
</evidence>
<dbReference type="RefSeq" id="XP_009547985.1">
    <property type="nucleotide sequence ID" value="XM_009549690.1"/>
</dbReference>
<keyword evidence="4" id="KW-0663">Pyridoxal phosphate</keyword>
<name>W4K0P3_HETIT</name>
<dbReference type="GeneID" id="20674791"/>
<accession>W4K0P3</accession>
<comment type="similarity">
    <text evidence="2">Belongs to the class-II pyridoxal-phosphate-dependent aminotransferase family. BioF subfamily.</text>
</comment>
<evidence type="ECO:0000259" key="5">
    <source>
        <dbReference type="Pfam" id="PF00155"/>
    </source>
</evidence>
<dbReference type="eggNOG" id="KOG1359">
    <property type="taxonomic scope" value="Eukaryota"/>
</dbReference>
<dbReference type="GO" id="GO:0009102">
    <property type="term" value="P:biotin biosynthetic process"/>
    <property type="evidence" value="ECO:0007669"/>
    <property type="project" value="TreeGrafter"/>
</dbReference>
<dbReference type="InterPro" id="IPR015421">
    <property type="entry name" value="PyrdxlP-dep_Trfase_major"/>
</dbReference>